<keyword evidence="9" id="KW-1185">Reference proteome</keyword>
<dbReference type="InterPro" id="IPR027877">
    <property type="entry name" value="Smim15"/>
</dbReference>
<comment type="similarity">
    <text evidence="2">Belongs to the SMIM15 family.</text>
</comment>
<gene>
    <name evidence="8" type="ORF">APZ42_022960</name>
</gene>
<evidence type="ECO:0000256" key="5">
    <source>
        <dbReference type="ARBA" id="ARBA00022989"/>
    </source>
</evidence>
<dbReference type="GO" id="GO:0016020">
    <property type="term" value="C:membrane"/>
    <property type="evidence" value="ECO:0007669"/>
    <property type="project" value="UniProtKB-SubCell"/>
</dbReference>
<dbReference type="Pfam" id="PF15086">
    <property type="entry name" value="UPF0542"/>
    <property type="match status" value="1"/>
</dbReference>
<evidence type="ECO:0000313" key="9">
    <source>
        <dbReference type="Proteomes" id="UP000076858"/>
    </source>
</evidence>
<keyword evidence="6" id="KW-0175">Coiled coil</keyword>
<evidence type="ECO:0000256" key="1">
    <source>
        <dbReference type="ARBA" id="ARBA00004167"/>
    </source>
</evidence>
<evidence type="ECO:0000256" key="2">
    <source>
        <dbReference type="ARBA" id="ARBA00006758"/>
    </source>
</evidence>
<evidence type="ECO:0000256" key="4">
    <source>
        <dbReference type="ARBA" id="ARBA00022692"/>
    </source>
</evidence>
<evidence type="ECO:0000256" key="3">
    <source>
        <dbReference type="ARBA" id="ARBA00017904"/>
    </source>
</evidence>
<dbReference type="EMBL" id="LRGB01001363">
    <property type="protein sequence ID" value="KZS12134.1"/>
    <property type="molecule type" value="Genomic_DNA"/>
</dbReference>
<comment type="caution">
    <text evidence="8">The sequence shown here is derived from an EMBL/GenBank/DDBJ whole genome shotgun (WGS) entry which is preliminary data.</text>
</comment>
<organism evidence="8 9">
    <name type="scientific">Daphnia magna</name>
    <dbReference type="NCBI Taxonomy" id="35525"/>
    <lineage>
        <taxon>Eukaryota</taxon>
        <taxon>Metazoa</taxon>
        <taxon>Ecdysozoa</taxon>
        <taxon>Arthropoda</taxon>
        <taxon>Crustacea</taxon>
        <taxon>Branchiopoda</taxon>
        <taxon>Diplostraca</taxon>
        <taxon>Cladocera</taxon>
        <taxon>Anomopoda</taxon>
        <taxon>Daphniidae</taxon>
        <taxon>Daphnia</taxon>
    </lineage>
</organism>
<evidence type="ECO:0000313" key="8">
    <source>
        <dbReference type="EMBL" id="KZS12134.1"/>
    </source>
</evidence>
<dbReference type="PANTHER" id="PTHR28644">
    <property type="entry name" value="SMALL INTEGRAL MEMBRANE PROTEIN 15"/>
    <property type="match status" value="1"/>
</dbReference>
<dbReference type="AlphaFoldDB" id="A0A0P5SG82"/>
<dbReference type="PANTHER" id="PTHR28644:SF1">
    <property type="entry name" value="SMALL INTEGRAL MEMBRANE PROTEIN 15"/>
    <property type="match status" value="1"/>
</dbReference>
<reference evidence="8 9" key="1">
    <citation type="submission" date="2016-03" db="EMBL/GenBank/DDBJ databases">
        <title>EvidentialGene: Evidence-directed Construction of Genes on Genomes.</title>
        <authorList>
            <person name="Gilbert D.G."/>
            <person name="Choi J.-H."/>
            <person name="Mockaitis K."/>
            <person name="Colbourne J."/>
            <person name="Pfrender M."/>
        </authorList>
    </citation>
    <scope>NUCLEOTIDE SEQUENCE [LARGE SCALE GENOMIC DNA]</scope>
    <source>
        <strain evidence="8 9">Xinb3</strain>
        <tissue evidence="8">Complete organism</tissue>
    </source>
</reference>
<keyword evidence="7" id="KW-0472">Membrane</keyword>
<accession>A0A0P5SG82</accession>
<name>A0A0P5SG82_9CRUS</name>
<evidence type="ECO:0000256" key="7">
    <source>
        <dbReference type="ARBA" id="ARBA00023136"/>
    </source>
</evidence>
<keyword evidence="4" id="KW-0812">Transmembrane</keyword>
<protein>
    <recommendedName>
        <fullName evidence="3">Small integral membrane protein 15</fullName>
    </recommendedName>
</protein>
<dbReference type="Proteomes" id="UP000076858">
    <property type="component" value="Unassembled WGS sequence"/>
</dbReference>
<comment type="subcellular location">
    <subcellularLocation>
        <location evidence="1">Membrane</location>
        <topology evidence="1">Single-pass membrane protein</topology>
    </subcellularLocation>
</comment>
<evidence type="ECO:0000256" key="6">
    <source>
        <dbReference type="ARBA" id="ARBA00023054"/>
    </source>
</evidence>
<proteinExistence type="inferred from homology"/>
<keyword evidence="5" id="KW-1133">Transmembrane helix</keyword>
<sequence length="107" mass="12190">MDEFETIGDDLSGTIEELINGEPTVVRPSLNLDASTWEGWFNSIILYAAQNPWDFIYYVLLCLSPFFLLSVFLSMKLAKALEAQEKDLKRKARRDTNISKARKAKGD</sequence>